<protein>
    <submittedName>
        <fullName evidence="5">Polyphosphoinositide phosphatase</fullName>
        <ecNumber evidence="5">3.1.3.-</ecNumber>
    </submittedName>
</protein>
<reference evidence="5 6" key="2">
    <citation type="journal article" date="2013" name="PLoS ONE">
        <title>Whole genome mapping and re-organization of the nuclear and mitochondrial genomes of Babesia microti isolates.</title>
        <authorList>
            <person name="Cornillot E."/>
            <person name="Dassouli A."/>
            <person name="Garg A."/>
            <person name="Pachikara N."/>
            <person name="Randazzo S."/>
            <person name="Depoix D."/>
            <person name="Carcy B."/>
            <person name="Delbecq S."/>
            <person name="Frutos R."/>
            <person name="Silva J.C."/>
            <person name="Sutton R."/>
            <person name="Krause P.J."/>
            <person name="Mamoun C.B."/>
        </authorList>
    </citation>
    <scope>NUCLEOTIDE SEQUENCE [LARGE SCALE GENOMIC DNA]</scope>
    <source>
        <strain evidence="5 6">RI</strain>
    </source>
</reference>
<dbReference type="AlphaFoldDB" id="A0A0K3AV09"/>
<dbReference type="GeneID" id="24425483"/>
<dbReference type="OMA" id="NFLQWVV"/>
<reference evidence="5 6" key="3">
    <citation type="journal article" date="2016" name="Sci. Rep.">
        <title>Genome-wide diversity and gene expression profiling of Babesia microti isolates identify polymorphic genes that mediate host-pathogen interactions.</title>
        <authorList>
            <person name="Silva J.C."/>
            <person name="Cornillot E."/>
            <person name="McCracken C."/>
            <person name="Usmani-Brown S."/>
            <person name="Dwivedi A."/>
            <person name="Ifeonu O.O."/>
            <person name="Crabtree J."/>
            <person name="Gotia H.T."/>
            <person name="Virji A.Z."/>
            <person name="Reynes C."/>
            <person name="Colinge J."/>
            <person name="Kumar V."/>
            <person name="Lawres L."/>
            <person name="Pazzi J.E."/>
            <person name="Pablo J.V."/>
            <person name="Hung C."/>
            <person name="Brancato J."/>
            <person name="Kumari P."/>
            <person name="Orvis J."/>
            <person name="Tretina K."/>
            <person name="Chibucos M."/>
            <person name="Ott S."/>
            <person name="Sadzewicz L."/>
            <person name="Sengamalay N."/>
            <person name="Shetty A.C."/>
            <person name="Su Q."/>
            <person name="Tallon L."/>
            <person name="Fraser C.M."/>
            <person name="Frutos R."/>
            <person name="Molina D.M."/>
            <person name="Krause P.J."/>
            <person name="Ben Mamoun C."/>
        </authorList>
    </citation>
    <scope>NUCLEOTIDE SEQUENCE [LARGE SCALE GENOMIC DNA]</scope>
    <source>
        <strain evidence="5 6">RI</strain>
    </source>
</reference>
<comment type="subcellular location">
    <subcellularLocation>
        <location evidence="1">Endomembrane system</location>
    </subcellularLocation>
</comment>
<keyword evidence="3" id="KW-0472">Membrane</keyword>
<evidence type="ECO:0000313" key="5">
    <source>
        <dbReference type="EMBL" id="CTQ41436.1"/>
    </source>
</evidence>
<evidence type="ECO:0000313" key="6">
    <source>
        <dbReference type="Proteomes" id="UP000002899"/>
    </source>
</evidence>
<dbReference type="VEuPathDB" id="PiroplasmaDB:BMR1_03g04180"/>
<dbReference type="EC" id="3.1.3.-" evidence="5"/>
<feature type="domain" description="SAC" evidence="4">
    <location>
        <begin position="140"/>
        <end position="477"/>
    </location>
</feature>
<dbReference type="PANTHER" id="PTHR45738">
    <property type="entry name" value="POLYPHOSPHOINOSITIDE PHOSPHATASE"/>
    <property type="match status" value="1"/>
</dbReference>
<dbReference type="Proteomes" id="UP000002899">
    <property type="component" value="Chromosome III"/>
</dbReference>
<dbReference type="GO" id="GO:0043813">
    <property type="term" value="F:phosphatidylinositol-3,5-bisphosphate 5-phosphatase activity"/>
    <property type="evidence" value="ECO:0007669"/>
    <property type="project" value="InterPro"/>
</dbReference>
<gene>
    <name evidence="5" type="ORF">BMR1_03g04180</name>
</gene>
<name>A0A0K3AV09_BABMR</name>
<evidence type="ECO:0000256" key="1">
    <source>
        <dbReference type="ARBA" id="ARBA00004308"/>
    </source>
</evidence>
<dbReference type="KEGG" id="bmic:BMR1_03g04180"/>
<dbReference type="RefSeq" id="XP_012649447.1">
    <property type="nucleotide sequence ID" value="XM_012793993.1"/>
</dbReference>
<evidence type="ECO:0000256" key="2">
    <source>
        <dbReference type="ARBA" id="ARBA00022801"/>
    </source>
</evidence>
<reference evidence="5 6" key="1">
    <citation type="journal article" date="2012" name="Nucleic Acids Res.">
        <title>Sequencing of the smallest Apicomplexan genome from the human pathogen Babesia microti.</title>
        <authorList>
            <person name="Cornillot E."/>
            <person name="Hadj-Kaddour K."/>
            <person name="Dassouli A."/>
            <person name="Noel B."/>
            <person name="Ranwez V."/>
            <person name="Vacherie B."/>
            <person name="Augagneur Y."/>
            <person name="Bres V."/>
            <person name="Duclos A."/>
            <person name="Randazzo S."/>
            <person name="Carcy B."/>
            <person name="Debierre-Grockiego F."/>
            <person name="Delbecq S."/>
            <person name="Moubri-Menage K."/>
            <person name="Shams-Eldin H."/>
            <person name="Usmani-Brown S."/>
            <person name="Bringaud F."/>
            <person name="Wincker P."/>
            <person name="Vivares C.P."/>
            <person name="Schwarz R.T."/>
            <person name="Schetters T.P."/>
            <person name="Krause P.J."/>
            <person name="Gorenflot A."/>
            <person name="Berry V."/>
            <person name="Barbe V."/>
            <person name="Ben Mamoun C."/>
        </authorList>
    </citation>
    <scope>NUCLEOTIDE SEQUENCE [LARGE SCALE GENOMIC DNA]</scope>
    <source>
        <strain evidence="5 6">RI</strain>
    </source>
</reference>
<evidence type="ECO:0000256" key="3">
    <source>
        <dbReference type="ARBA" id="ARBA00023136"/>
    </source>
</evidence>
<proteinExistence type="predicted"/>
<dbReference type="EMBL" id="LN871598">
    <property type="protein sequence ID" value="CTQ41436.1"/>
    <property type="molecule type" value="Genomic_DNA"/>
</dbReference>
<dbReference type="PANTHER" id="PTHR45738:SF5">
    <property type="entry name" value="POLYPHOSPHOINOSITIDE PHOSPHATASE"/>
    <property type="match status" value="1"/>
</dbReference>
<dbReference type="Pfam" id="PF02383">
    <property type="entry name" value="Syja_N"/>
    <property type="match status" value="1"/>
</dbReference>
<dbReference type="PROSITE" id="PS50275">
    <property type="entry name" value="SAC"/>
    <property type="match status" value="1"/>
</dbReference>
<sequence length="743" mass="86226">MLTVKVKIKGLMKNFEVSGSIYEDDQFVFIKYSFNRPSLFNNSLFKSNLEDRDEQIICIDKTTSTESKFKNITGKFITDFYGIFGCIKFTSGPYLIVITGRKCLGNLFMKYPIYTINDIIIIPLFIGNGSDVETKYLELFKSVDLTKDFYYSHTYTICDTVQNNYSVHVKDADYGLSISDKFVYNQFHLECLKMVSDELLKYSVQVIHGYLSIIPISLSGRMIELYLISRRSRHYAGTRYRKRGINSEGHVANEVQTEIVLYDSTHSNSIMSFVQLRGSIPLFWAQKLPVSILKKPPIVYPLNDGTFSSTRRHFNYLFAQYGAPIICLNLLSDDLENDEGQLSLKFSKAIQKINMELPQSFHIQYIHRDLRNYQLFGKCEQMMTETARYCIDKTGIFHIKNNQILSIQSGIVRSSCLDCLDRTNTVIQRVSLVAVANMLHKINVLYTPDLSNDQIIAEAIKINIDSMGDRLSLQYGGSRVLKKYEADQTMVDQSAQLLTIFKRRYKNSFGDADKQVSINLFLGILNPLIHCAPWEQDLDVILHTKYIPEFCGNDWYVLALQLFYNRFRTLSPFVSSDKCETITILSPFVNGKTLDWFIYYSGNPQKCPFTTKITYIPWWILKLSTNTIIKDNIFISKEYNLQYFIDNFLYNHTNDNTIHNTSKSTKKPNTNVDLPALSKYITENDFSTDDNKMNVFFDQYPEPQINQEYTVQCNVWDESNYENLFKNQLKFEFISRYSGLYKI</sequence>
<accession>A0A0K3AV09</accession>
<dbReference type="OrthoDB" id="405996at2759"/>
<dbReference type="InterPro" id="IPR002013">
    <property type="entry name" value="SAC_dom"/>
</dbReference>
<dbReference type="GO" id="GO:0046856">
    <property type="term" value="P:phosphatidylinositol dephosphorylation"/>
    <property type="evidence" value="ECO:0007669"/>
    <property type="project" value="InterPro"/>
</dbReference>
<dbReference type="InterPro" id="IPR043573">
    <property type="entry name" value="Fig4-like"/>
</dbReference>
<organism evidence="5 6">
    <name type="scientific">Babesia microti (strain RI)</name>
    <dbReference type="NCBI Taxonomy" id="1133968"/>
    <lineage>
        <taxon>Eukaryota</taxon>
        <taxon>Sar</taxon>
        <taxon>Alveolata</taxon>
        <taxon>Apicomplexa</taxon>
        <taxon>Aconoidasida</taxon>
        <taxon>Piroplasmida</taxon>
        <taxon>Babesiidae</taxon>
        <taxon>Babesia</taxon>
    </lineage>
</organism>
<keyword evidence="6" id="KW-1185">Reference proteome</keyword>
<keyword evidence="2 5" id="KW-0378">Hydrolase</keyword>
<evidence type="ECO:0000259" key="4">
    <source>
        <dbReference type="PROSITE" id="PS50275"/>
    </source>
</evidence>
<dbReference type="GO" id="GO:0012505">
    <property type="term" value="C:endomembrane system"/>
    <property type="evidence" value="ECO:0007669"/>
    <property type="project" value="UniProtKB-SubCell"/>
</dbReference>